<organism evidence="2 3">
    <name type="scientific">Algisphaera agarilytica</name>
    <dbReference type="NCBI Taxonomy" id="1385975"/>
    <lineage>
        <taxon>Bacteria</taxon>
        <taxon>Pseudomonadati</taxon>
        <taxon>Planctomycetota</taxon>
        <taxon>Phycisphaerae</taxon>
        <taxon>Phycisphaerales</taxon>
        <taxon>Phycisphaeraceae</taxon>
        <taxon>Algisphaera</taxon>
    </lineage>
</organism>
<gene>
    <name evidence="2" type="ORF">HNQ40_000744</name>
</gene>
<name>A0A7X0H4J2_9BACT</name>
<feature type="transmembrane region" description="Helical" evidence="1">
    <location>
        <begin position="12"/>
        <end position="30"/>
    </location>
</feature>
<keyword evidence="1" id="KW-0472">Membrane</keyword>
<dbReference type="EMBL" id="JACHGY010000001">
    <property type="protein sequence ID" value="MBB6428938.1"/>
    <property type="molecule type" value="Genomic_DNA"/>
</dbReference>
<protein>
    <submittedName>
        <fullName evidence="2">Uncharacterized protein</fullName>
    </submittedName>
</protein>
<comment type="caution">
    <text evidence="2">The sequence shown here is derived from an EMBL/GenBank/DDBJ whole genome shotgun (WGS) entry which is preliminary data.</text>
</comment>
<accession>A0A7X0H4J2</accession>
<keyword evidence="1" id="KW-1133">Transmembrane helix</keyword>
<dbReference type="RefSeq" id="WP_184676513.1">
    <property type="nucleotide sequence ID" value="NZ_JACHGY010000001.1"/>
</dbReference>
<feature type="transmembrane region" description="Helical" evidence="1">
    <location>
        <begin position="58"/>
        <end position="77"/>
    </location>
</feature>
<dbReference type="AlphaFoldDB" id="A0A7X0H4J2"/>
<evidence type="ECO:0000256" key="1">
    <source>
        <dbReference type="SAM" id="Phobius"/>
    </source>
</evidence>
<sequence>MLPISDTTLIRVVLGGFLFVNLAITFIIHLRPDLLEKAGGAFAKKLLGDEAEVKESSINYGFTWFLNFILIGLLIAFEWKLKHLLPRS</sequence>
<reference evidence="2 3" key="1">
    <citation type="submission" date="2020-08" db="EMBL/GenBank/DDBJ databases">
        <title>Genomic Encyclopedia of Type Strains, Phase IV (KMG-IV): sequencing the most valuable type-strain genomes for metagenomic binning, comparative biology and taxonomic classification.</title>
        <authorList>
            <person name="Goeker M."/>
        </authorList>
    </citation>
    <scope>NUCLEOTIDE SEQUENCE [LARGE SCALE GENOMIC DNA]</scope>
    <source>
        <strain evidence="2 3">DSM 103725</strain>
    </source>
</reference>
<dbReference type="Proteomes" id="UP000541810">
    <property type="component" value="Unassembled WGS sequence"/>
</dbReference>
<keyword evidence="3" id="KW-1185">Reference proteome</keyword>
<evidence type="ECO:0000313" key="2">
    <source>
        <dbReference type="EMBL" id="MBB6428938.1"/>
    </source>
</evidence>
<keyword evidence="1" id="KW-0812">Transmembrane</keyword>
<proteinExistence type="predicted"/>
<evidence type="ECO:0000313" key="3">
    <source>
        <dbReference type="Proteomes" id="UP000541810"/>
    </source>
</evidence>